<reference evidence="2" key="1">
    <citation type="journal article" date="2023" name="Science">
        <title>Genome structures resolve the early diversification of teleost fishes.</title>
        <authorList>
            <person name="Parey E."/>
            <person name="Louis A."/>
            <person name="Montfort J."/>
            <person name="Bouchez O."/>
            <person name="Roques C."/>
            <person name="Iampietro C."/>
            <person name="Lluch J."/>
            <person name="Castinel A."/>
            <person name="Donnadieu C."/>
            <person name="Desvignes T."/>
            <person name="Floi Bucao C."/>
            <person name="Jouanno E."/>
            <person name="Wen M."/>
            <person name="Mejri S."/>
            <person name="Dirks R."/>
            <person name="Jansen H."/>
            <person name="Henkel C."/>
            <person name="Chen W.J."/>
            <person name="Zahm M."/>
            <person name="Cabau C."/>
            <person name="Klopp C."/>
            <person name="Thompson A.W."/>
            <person name="Robinson-Rechavi M."/>
            <person name="Braasch I."/>
            <person name="Lecointre G."/>
            <person name="Bobe J."/>
            <person name="Postlethwait J.H."/>
            <person name="Berthelot C."/>
            <person name="Roest Crollius H."/>
            <person name="Guiguen Y."/>
        </authorList>
    </citation>
    <scope>NUCLEOTIDE SEQUENCE</scope>
    <source>
        <strain evidence="2">WJC10195</strain>
    </source>
</reference>
<evidence type="ECO:0000313" key="3">
    <source>
        <dbReference type="Proteomes" id="UP001152622"/>
    </source>
</evidence>
<dbReference type="EMBL" id="JAINUF010000020">
    <property type="protein sequence ID" value="KAJ8335432.1"/>
    <property type="molecule type" value="Genomic_DNA"/>
</dbReference>
<feature type="compositionally biased region" description="Basic residues" evidence="1">
    <location>
        <begin position="137"/>
        <end position="146"/>
    </location>
</feature>
<organism evidence="2 3">
    <name type="scientific">Synaphobranchus kaupii</name>
    <name type="common">Kaup's arrowtooth eel</name>
    <dbReference type="NCBI Taxonomy" id="118154"/>
    <lineage>
        <taxon>Eukaryota</taxon>
        <taxon>Metazoa</taxon>
        <taxon>Chordata</taxon>
        <taxon>Craniata</taxon>
        <taxon>Vertebrata</taxon>
        <taxon>Euteleostomi</taxon>
        <taxon>Actinopterygii</taxon>
        <taxon>Neopterygii</taxon>
        <taxon>Teleostei</taxon>
        <taxon>Anguilliformes</taxon>
        <taxon>Synaphobranchidae</taxon>
        <taxon>Synaphobranchus</taxon>
    </lineage>
</organism>
<comment type="caution">
    <text evidence="2">The sequence shown here is derived from an EMBL/GenBank/DDBJ whole genome shotgun (WGS) entry which is preliminary data.</text>
</comment>
<protein>
    <submittedName>
        <fullName evidence="2">Uncharacterized protein</fullName>
    </submittedName>
</protein>
<name>A0A9Q1IDB2_SYNKA</name>
<evidence type="ECO:0000256" key="1">
    <source>
        <dbReference type="SAM" id="MobiDB-lite"/>
    </source>
</evidence>
<accession>A0A9Q1IDB2</accession>
<feature type="region of interest" description="Disordered" evidence="1">
    <location>
        <begin position="102"/>
        <end position="146"/>
    </location>
</feature>
<dbReference type="AlphaFoldDB" id="A0A9Q1IDB2"/>
<sequence>MQKITQQKTDKLYSLRSPLSRAEAASVSSHYPACNSHPLQHSRKNKDYDLLIIALALHRYREHRVTLVTLWLVPRLPTHRRGTPSILTPRDTGITEGGLLCESAQPYTHGRTQKRKTQKNRGIDGARHLSGPSYIPNKKKPQVRSP</sequence>
<dbReference type="Proteomes" id="UP001152622">
    <property type="component" value="Chromosome 20"/>
</dbReference>
<proteinExistence type="predicted"/>
<keyword evidence="3" id="KW-1185">Reference proteome</keyword>
<gene>
    <name evidence="2" type="ORF">SKAU_G00387740</name>
</gene>
<evidence type="ECO:0000313" key="2">
    <source>
        <dbReference type="EMBL" id="KAJ8335432.1"/>
    </source>
</evidence>